<evidence type="ECO:0000313" key="4">
    <source>
        <dbReference type="Proteomes" id="UP000286576"/>
    </source>
</evidence>
<dbReference type="Gene3D" id="3.30.70.100">
    <property type="match status" value="1"/>
</dbReference>
<dbReference type="EMBL" id="QXFL01000003">
    <property type="protein sequence ID" value="RIV86941.1"/>
    <property type="molecule type" value="Genomic_DNA"/>
</dbReference>
<organism evidence="3 4">
    <name type="scientific">Aurantiacibacter zhengii</name>
    <dbReference type="NCBI Taxonomy" id="2307003"/>
    <lineage>
        <taxon>Bacteria</taxon>
        <taxon>Pseudomonadati</taxon>
        <taxon>Pseudomonadota</taxon>
        <taxon>Alphaproteobacteria</taxon>
        <taxon>Sphingomonadales</taxon>
        <taxon>Erythrobacteraceae</taxon>
        <taxon>Aurantiacibacter</taxon>
    </lineage>
</organism>
<evidence type="ECO:0000313" key="3">
    <source>
        <dbReference type="EMBL" id="RIV86941.1"/>
    </source>
</evidence>
<dbReference type="Proteomes" id="UP000286576">
    <property type="component" value="Unassembled WGS sequence"/>
</dbReference>
<dbReference type="PANTHER" id="PTHR21017">
    <property type="entry name" value="NIPSNAP-RELATED"/>
    <property type="match status" value="1"/>
</dbReference>
<sequence>MILEERTYTLSTKFTLADYLEPYERIGLPVQRRILGNLVGGFTVEVGQLHSLVHLWGYDSFEERQRRRQELARAPEWVACLDIIRPMIATMENRLLVPTAYSPPLSPSGRA</sequence>
<protein>
    <submittedName>
        <fullName evidence="3">NIPSNAP family protein</fullName>
    </submittedName>
</protein>
<keyword evidence="4" id="KW-1185">Reference proteome</keyword>
<dbReference type="RefSeq" id="WP_119586756.1">
    <property type="nucleotide sequence ID" value="NZ_CAWODQ010000022.1"/>
</dbReference>
<dbReference type="InterPro" id="IPR011008">
    <property type="entry name" value="Dimeric_a/b-barrel"/>
</dbReference>
<evidence type="ECO:0000259" key="2">
    <source>
        <dbReference type="Pfam" id="PF07978"/>
    </source>
</evidence>
<reference evidence="3 4" key="1">
    <citation type="submission" date="2018-08" db="EMBL/GenBank/DDBJ databases">
        <title>Erythrobacter zhengii sp.nov., a bacterium isolated from deep-sea sediment.</title>
        <authorList>
            <person name="Fang C."/>
            <person name="Wu Y.-H."/>
            <person name="Sun C."/>
            <person name="Wang H."/>
            <person name="Cheng H."/>
            <person name="Meng F.-X."/>
            <person name="Wang C.-S."/>
            <person name="Xu X.-W."/>
        </authorList>
    </citation>
    <scope>NUCLEOTIDE SEQUENCE [LARGE SCALE GENOMIC DNA]</scope>
    <source>
        <strain evidence="3 4">V18</strain>
    </source>
</reference>
<dbReference type="InterPro" id="IPR051557">
    <property type="entry name" value="NipSnap_domain"/>
</dbReference>
<feature type="domain" description="NIPSNAP" evidence="2">
    <location>
        <begin position="4"/>
        <end position="103"/>
    </location>
</feature>
<evidence type="ECO:0000256" key="1">
    <source>
        <dbReference type="ARBA" id="ARBA00005291"/>
    </source>
</evidence>
<gene>
    <name evidence="3" type="ORF">D2V07_09005</name>
</gene>
<dbReference type="AlphaFoldDB" id="A0A418NU57"/>
<proteinExistence type="inferred from homology"/>
<dbReference type="OrthoDB" id="4124121at2"/>
<name>A0A418NU57_9SPHN</name>
<comment type="caution">
    <text evidence="3">The sequence shown here is derived from an EMBL/GenBank/DDBJ whole genome shotgun (WGS) entry which is preliminary data.</text>
</comment>
<dbReference type="SUPFAM" id="SSF54909">
    <property type="entry name" value="Dimeric alpha+beta barrel"/>
    <property type="match status" value="1"/>
</dbReference>
<dbReference type="InterPro" id="IPR012577">
    <property type="entry name" value="NIPSNAP"/>
</dbReference>
<dbReference type="PANTHER" id="PTHR21017:SF17">
    <property type="entry name" value="PROTEIN NIPSNAP"/>
    <property type="match status" value="1"/>
</dbReference>
<accession>A0A418NU57</accession>
<comment type="similarity">
    <text evidence="1">Belongs to the NipSnap family.</text>
</comment>
<dbReference type="Pfam" id="PF07978">
    <property type="entry name" value="NIPSNAP"/>
    <property type="match status" value="1"/>
</dbReference>